<dbReference type="EMBL" id="JBBPBM010000466">
    <property type="protein sequence ID" value="KAK8495055.1"/>
    <property type="molecule type" value="Genomic_DNA"/>
</dbReference>
<keyword evidence="3" id="KW-1185">Reference proteome</keyword>
<evidence type="ECO:0000313" key="3">
    <source>
        <dbReference type="Proteomes" id="UP001472677"/>
    </source>
</evidence>
<dbReference type="Proteomes" id="UP001472677">
    <property type="component" value="Unassembled WGS sequence"/>
</dbReference>
<evidence type="ECO:0000313" key="2">
    <source>
        <dbReference type="EMBL" id="KAK8495055.1"/>
    </source>
</evidence>
<accession>A0ABR2AN11</accession>
<protein>
    <submittedName>
        <fullName evidence="2">Uncharacterized protein</fullName>
    </submittedName>
</protein>
<organism evidence="2 3">
    <name type="scientific">Hibiscus sabdariffa</name>
    <name type="common">roselle</name>
    <dbReference type="NCBI Taxonomy" id="183260"/>
    <lineage>
        <taxon>Eukaryota</taxon>
        <taxon>Viridiplantae</taxon>
        <taxon>Streptophyta</taxon>
        <taxon>Embryophyta</taxon>
        <taxon>Tracheophyta</taxon>
        <taxon>Spermatophyta</taxon>
        <taxon>Magnoliopsida</taxon>
        <taxon>eudicotyledons</taxon>
        <taxon>Gunneridae</taxon>
        <taxon>Pentapetalae</taxon>
        <taxon>rosids</taxon>
        <taxon>malvids</taxon>
        <taxon>Malvales</taxon>
        <taxon>Malvaceae</taxon>
        <taxon>Malvoideae</taxon>
        <taxon>Hibiscus</taxon>
    </lineage>
</organism>
<reference evidence="2 3" key="1">
    <citation type="journal article" date="2024" name="G3 (Bethesda)">
        <title>Genome assembly of Hibiscus sabdariffa L. provides insights into metabolisms of medicinal natural products.</title>
        <authorList>
            <person name="Kim T."/>
        </authorList>
    </citation>
    <scope>NUCLEOTIDE SEQUENCE [LARGE SCALE GENOMIC DNA]</scope>
    <source>
        <strain evidence="2">TK-2024</strain>
        <tissue evidence="2">Old leaves</tissue>
    </source>
</reference>
<feature type="region of interest" description="Disordered" evidence="1">
    <location>
        <begin position="333"/>
        <end position="362"/>
    </location>
</feature>
<evidence type="ECO:0000256" key="1">
    <source>
        <dbReference type="SAM" id="MobiDB-lite"/>
    </source>
</evidence>
<feature type="region of interest" description="Disordered" evidence="1">
    <location>
        <begin position="89"/>
        <end position="121"/>
    </location>
</feature>
<comment type="caution">
    <text evidence="2">The sequence shown here is derived from an EMBL/GenBank/DDBJ whole genome shotgun (WGS) entry which is preliminary data.</text>
</comment>
<feature type="compositionally biased region" description="Basic and acidic residues" evidence="1">
    <location>
        <begin position="333"/>
        <end position="345"/>
    </location>
</feature>
<gene>
    <name evidence="2" type="ORF">V6N12_055204</name>
</gene>
<feature type="region of interest" description="Disordered" evidence="1">
    <location>
        <begin position="1"/>
        <end position="47"/>
    </location>
</feature>
<sequence length="362" mass="38901">MDPSANLGVEFSRFPVSHEGRPPDIVDAPADSNSAVNGLSSLERHGAPLPIELMPTAKKGRLESDTELPGRHDGACLGDDFDMTMEDGDCPNAPRGIGSQPGQNVGQPKPSFRDTLVGKTDLQPSEWTKEIENKGSRFAILQNQDRVEDDVILVDNRNVPHSPLANRIRPGVPLPRGKGPINVSPRGEGCSTSIPTAVGLARLVGPGEGNMELDVEAVNSMGGEDGEMEMERARDVACDVVVIDSETSLNRVNHTAVRISGKDEVPIPKERGGRVLPASIRSGASKFQAKTTIILKGGRLGTKVKKKDDRGPRLGSRLSALVSDLDKAEVVEADRSKGTRNDNVRWCENGMFNQPRENSGQD</sequence>
<feature type="compositionally biased region" description="Polar residues" evidence="1">
    <location>
        <begin position="351"/>
        <end position="362"/>
    </location>
</feature>
<name>A0ABR2AN11_9ROSI</name>
<feature type="compositionally biased region" description="Polar residues" evidence="1">
    <location>
        <begin position="31"/>
        <end position="40"/>
    </location>
</feature>
<proteinExistence type="predicted"/>